<sequence length="375" mass="42941">MANMIDYVRSFGNVSFSAAPFNEIDGVILSQLAYLNFECLNDSNIRTLKRLNNIKTVQEIVKGTWNPTANLDLVIALSSSNRFKNISWSDWKTRLDHKSEEQFSAVTFLIDNQLYFISYRGTTATTIDWKEDLNMTFMDAIPSQKSALRYFNEISSKYRGNFILGGHSKGGNLAAYVVTHSSNDNKHRIIHAFSVDGPGLNEPISGFDRQIIRKLIPEASIIGLLLEPETNYQVVESVAKGFKQHDPFSWNVYQNQFVTLTSVNELSDHTHNSVNRWLNSLDEQTRQEFLDSLFALFKETNSIKFSELSHDWQQTLKLLITELGDVNLETKNNWRFVTNQLVSSFAAEFKYSIRNDLQNKQSALIAKVKQTHPFK</sequence>
<gene>
    <name evidence="1" type="ORF">FD16_GL001002</name>
</gene>
<dbReference type="EMBL" id="AZGF01000022">
    <property type="protein sequence ID" value="KRM11186.1"/>
    <property type="molecule type" value="Genomic_DNA"/>
</dbReference>
<protein>
    <recommendedName>
        <fullName evidence="3">DUF2974 domain-containing protein</fullName>
    </recommendedName>
</protein>
<dbReference type="Pfam" id="PF11187">
    <property type="entry name" value="Mbeg1-like"/>
    <property type="match status" value="1"/>
</dbReference>
<keyword evidence="2" id="KW-1185">Reference proteome</keyword>
<dbReference type="Proteomes" id="UP000051820">
    <property type="component" value="Unassembled WGS sequence"/>
</dbReference>
<dbReference type="RefSeq" id="WP_010621874.1">
    <property type="nucleotide sequence ID" value="NZ_AZGF01000022.1"/>
</dbReference>
<organism evidence="1 2">
    <name type="scientific">Paucilactobacillus suebicus DSM 5007 = KCTC 3549</name>
    <dbReference type="NCBI Taxonomy" id="1423807"/>
    <lineage>
        <taxon>Bacteria</taxon>
        <taxon>Bacillati</taxon>
        <taxon>Bacillota</taxon>
        <taxon>Bacilli</taxon>
        <taxon>Lactobacillales</taxon>
        <taxon>Lactobacillaceae</taxon>
        <taxon>Paucilactobacillus</taxon>
    </lineage>
</organism>
<evidence type="ECO:0008006" key="3">
    <source>
        <dbReference type="Google" id="ProtNLM"/>
    </source>
</evidence>
<evidence type="ECO:0000313" key="1">
    <source>
        <dbReference type="EMBL" id="KRM11186.1"/>
    </source>
</evidence>
<proteinExistence type="predicted"/>
<dbReference type="AlphaFoldDB" id="A0A0R1W0Q1"/>
<dbReference type="SUPFAM" id="SSF53474">
    <property type="entry name" value="alpha/beta-Hydrolases"/>
    <property type="match status" value="1"/>
</dbReference>
<dbReference type="InterPro" id="IPR029058">
    <property type="entry name" value="AB_hydrolase_fold"/>
</dbReference>
<dbReference type="InterPro" id="IPR024499">
    <property type="entry name" value="Mbeg1-like"/>
</dbReference>
<name>A0A0R1W0Q1_9LACO</name>
<dbReference type="STRING" id="1423807.FD16_GL001002"/>
<dbReference type="PATRIC" id="fig|1423807.3.peg.1019"/>
<comment type="caution">
    <text evidence="1">The sequence shown here is derived from an EMBL/GenBank/DDBJ whole genome shotgun (WGS) entry which is preliminary data.</text>
</comment>
<evidence type="ECO:0000313" key="2">
    <source>
        <dbReference type="Proteomes" id="UP000051820"/>
    </source>
</evidence>
<dbReference type="eggNOG" id="COG1073">
    <property type="taxonomic scope" value="Bacteria"/>
</dbReference>
<dbReference type="OrthoDB" id="9769481at2"/>
<accession>A0A0R1W0Q1</accession>
<reference evidence="1 2" key="1">
    <citation type="journal article" date="2015" name="Genome Announc.">
        <title>Expanding the biotechnology potential of lactobacilli through comparative genomics of 213 strains and associated genera.</title>
        <authorList>
            <person name="Sun Z."/>
            <person name="Harris H.M."/>
            <person name="McCann A."/>
            <person name="Guo C."/>
            <person name="Argimon S."/>
            <person name="Zhang W."/>
            <person name="Yang X."/>
            <person name="Jeffery I.B."/>
            <person name="Cooney J.C."/>
            <person name="Kagawa T.F."/>
            <person name="Liu W."/>
            <person name="Song Y."/>
            <person name="Salvetti E."/>
            <person name="Wrobel A."/>
            <person name="Rasinkangas P."/>
            <person name="Parkhill J."/>
            <person name="Rea M.C."/>
            <person name="O'Sullivan O."/>
            <person name="Ritari J."/>
            <person name="Douillard F.P."/>
            <person name="Paul Ross R."/>
            <person name="Yang R."/>
            <person name="Briner A.E."/>
            <person name="Felis G.E."/>
            <person name="de Vos W.M."/>
            <person name="Barrangou R."/>
            <person name="Klaenhammer T.R."/>
            <person name="Caufield P.W."/>
            <person name="Cui Y."/>
            <person name="Zhang H."/>
            <person name="O'Toole P.W."/>
        </authorList>
    </citation>
    <scope>NUCLEOTIDE SEQUENCE [LARGE SCALE GENOMIC DNA]</scope>
    <source>
        <strain evidence="1 2">DSM 5007</strain>
    </source>
</reference>